<dbReference type="EMBL" id="JACIFX010000036">
    <property type="protein sequence ID" value="MBB4233300.1"/>
    <property type="molecule type" value="Genomic_DNA"/>
</dbReference>
<proteinExistence type="inferred from homology"/>
<dbReference type="InterPro" id="IPR004090">
    <property type="entry name" value="Chemotax_Me-accpt_rcpt"/>
</dbReference>
<reference evidence="5 6" key="1">
    <citation type="submission" date="2020-08" db="EMBL/GenBank/DDBJ databases">
        <title>Genomic Encyclopedia of Type Strains, Phase IV (KMG-V): Genome sequencing to study the core and pangenomes of soil and plant-associated prokaryotes.</title>
        <authorList>
            <person name="Whitman W."/>
        </authorList>
    </citation>
    <scope>NUCLEOTIDE SEQUENCE [LARGE SCALE GENOMIC DNA]</scope>
    <source>
        <strain evidence="5 6">SEMIA 4087</strain>
    </source>
</reference>
<name>A0ABR6J071_9HYPH</name>
<comment type="similarity">
    <text evidence="2">Belongs to the methyl-accepting chemotaxis (MCP) protein family.</text>
</comment>
<keyword evidence="6" id="KW-1185">Reference proteome</keyword>
<dbReference type="PANTHER" id="PTHR43531:SF11">
    <property type="entry name" value="METHYL-ACCEPTING CHEMOTAXIS PROTEIN 3"/>
    <property type="match status" value="1"/>
</dbReference>
<evidence type="ECO:0000259" key="4">
    <source>
        <dbReference type="PROSITE" id="PS50111"/>
    </source>
</evidence>
<dbReference type="Gene3D" id="1.10.287.950">
    <property type="entry name" value="Methyl-accepting chemotaxis protein"/>
    <property type="match status" value="1"/>
</dbReference>
<keyword evidence="1" id="KW-0145">Chemotaxis</keyword>
<dbReference type="PANTHER" id="PTHR43531">
    <property type="entry name" value="PROTEIN ICFG"/>
    <property type="match status" value="1"/>
</dbReference>
<protein>
    <submittedName>
        <fullName evidence="5">Methyl-accepting chemotaxis protein</fullName>
    </submittedName>
</protein>
<dbReference type="RefSeq" id="WP_233450499.1">
    <property type="nucleotide sequence ID" value="NZ_JACIFX010000036.1"/>
</dbReference>
<dbReference type="PROSITE" id="PS50111">
    <property type="entry name" value="CHEMOTAXIS_TRANSDUC_2"/>
    <property type="match status" value="1"/>
</dbReference>
<dbReference type="SUPFAM" id="SSF58104">
    <property type="entry name" value="Methyl-accepting chemotaxis protein (MCP) signaling domain"/>
    <property type="match status" value="1"/>
</dbReference>
<dbReference type="SMART" id="SM00283">
    <property type="entry name" value="MA"/>
    <property type="match status" value="1"/>
</dbReference>
<dbReference type="InterPro" id="IPR004089">
    <property type="entry name" value="MCPsignal_dom"/>
</dbReference>
<evidence type="ECO:0000256" key="1">
    <source>
        <dbReference type="ARBA" id="ARBA00022500"/>
    </source>
</evidence>
<dbReference type="PRINTS" id="PR00260">
    <property type="entry name" value="CHEMTRNSDUCR"/>
</dbReference>
<comment type="caution">
    <text evidence="5">The sequence shown here is derived from an EMBL/GenBank/DDBJ whole genome shotgun (WGS) entry which is preliminary data.</text>
</comment>
<evidence type="ECO:0000313" key="6">
    <source>
        <dbReference type="Proteomes" id="UP000551353"/>
    </source>
</evidence>
<accession>A0ABR6J071</accession>
<evidence type="ECO:0000256" key="3">
    <source>
        <dbReference type="PROSITE-ProRule" id="PRU00284"/>
    </source>
</evidence>
<evidence type="ECO:0000256" key="2">
    <source>
        <dbReference type="ARBA" id="ARBA00029447"/>
    </source>
</evidence>
<dbReference type="Pfam" id="PF00015">
    <property type="entry name" value="MCPsignal"/>
    <property type="match status" value="1"/>
</dbReference>
<evidence type="ECO:0000313" key="5">
    <source>
        <dbReference type="EMBL" id="MBB4233300.1"/>
    </source>
</evidence>
<dbReference type="InterPro" id="IPR051310">
    <property type="entry name" value="MCP_chemotaxis"/>
</dbReference>
<sequence>MSRPIDDDFPEDYRKLKDDFNNALGQLRTTIRSVSGKADSMSSIVHDLSRATDTLATRTEHQAIVLDDAVNKMNVIAADVNLTANAAGRADALVSVTHEAAASQTRSLPGQFQVWEKSRTPRCKLRASSMSLKRLPTMTNLLALNAGVEAARAGESGKGFAVVASEVRALAQRSSEAAKEIKQLIDTSTTRV</sequence>
<feature type="domain" description="Methyl-accepting transducer" evidence="4">
    <location>
        <begin position="37"/>
        <end position="192"/>
    </location>
</feature>
<organism evidence="5 6">
    <name type="scientific">Rhizobium mongolense</name>
    <dbReference type="NCBI Taxonomy" id="57676"/>
    <lineage>
        <taxon>Bacteria</taxon>
        <taxon>Pseudomonadati</taxon>
        <taxon>Pseudomonadota</taxon>
        <taxon>Alphaproteobacteria</taxon>
        <taxon>Hyphomicrobiales</taxon>
        <taxon>Rhizobiaceae</taxon>
        <taxon>Rhizobium/Agrobacterium group</taxon>
        <taxon>Rhizobium</taxon>
    </lineage>
</organism>
<gene>
    <name evidence="5" type="ORF">GGD56_007206</name>
</gene>
<dbReference type="Proteomes" id="UP000551353">
    <property type="component" value="Unassembled WGS sequence"/>
</dbReference>
<keyword evidence="3" id="KW-0807">Transducer</keyword>